<name>A0A395VWD9_BACOV</name>
<evidence type="ECO:0000256" key="3">
    <source>
        <dbReference type="ARBA" id="ARBA00023125"/>
    </source>
</evidence>
<dbReference type="PANTHER" id="PTHR30349">
    <property type="entry name" value="PHAGE INTEGRASE-RELATED"/>
    <property type="match status" value="1"/>
</dbReference>
<dbReference type="InterPro" id="IPR044068">
    <property type="entry name" value="CB"/>
</dbReference>
<dbReference type="PROSITE" id="PS51900">
    <property type="entry name" value="CB"/>
    <property type="match status" value="1"/>
</dbReference>
<dbReference type="GeneID" id="59808780"/>
<reference evidence="8 9" key="1">
    <citation type="submission" date="2018-08" db="EMBL/GenBank/DDBJ databases">
        <title>A genome reference for cultivated species of the human gut microbiota.</title>
        <authorList>
            <person name="Zou Y."/>
            <person name="Xue W."/>
            <person name="Luo G."/>
        </authorList>
    </citation>
    <scope>NUCLEOTIDE SEQUENCE [LARGE SCALE GENOMIC DNA]</scope>
    <source>
        <strain evidence="8 9">AF20-9LB</strain>
    </source>
</reference>
<gene>
    <name evidence="8" type="ORF">DWX70_21070</name>
</gene>
<dbReference type="Pfam" id="PF00589">
    <property type="entry name" value="Phage_integrase"/>
    <property type="match status" value="1"/>
</dbReference>
<evidence type="ECO:0000259" key="7">
    <source>
        <dbReference type="PROSITE" id="PS51900"/>
    </source>
</evidence>
<dbReference type="InterPro" id="IPR013762">
    <property type="entry name" value="Integrase-like_cat_sf"/>
</dbReference>
<dbReference type="AlphaFoldDB" id="A0A395VWD9"/>
<evidence type="ECO:0000256" key="4">
    <source>
        <dbReference type="ARBA" id="ARBA00023172"/>
    </source>
</evidence>
<dbReference type="PROSITE" id="PS51898">
    <property type="entry name" value="TYR_RECOMBINASE"/>
    <property type="match status" value="1"/>
</dbReference>
<comment type="caution">
    <text evidence="8">The sequence shown here is derived from an EMBL/GenBank/DDBJ whole genome shotgun (WGS) entry which is preliminary data.</text>
</comment>
<keyword evidence="2" id="KW-0229">DNA integration</keyword>
<evidence type="ECO:0000256" key="5">
    <source>
        <dbReference type="PROSITE-ProRule" id="PRU01248"/>
    </source>
</evidence>
<dbReference type="GO" id="GO:0015074">
    <property type="term" value="P:DNA integration"/>
    <property type="evidence" value="ECO:0007669"/>
    <property type="project" value="UniProtKB-KW"/>
</dbReference>
<dbReference type="PANTHER" id="PTHR30349:SF41">
    <property type="entry name" value="INTEGRASE_RECOMBINASE PROTEIN MJ0367-RELATED"/>
    <property type="match status" value="1"/>
</dbReference>
<evidence type="ECO:0000256" key="1">
    <source>
        <dbReference type="ARBA" id="ARBA00008857"/>
    </source>
</evidence>
<dbReference type="RefSeq" id="WP_117722019.1">
    <property type="nucleotide sequence ID" value="NZ_QRVZ01000022.1"/>
</dbReference>
<dbReference type="SUPFAM" id="SSF56349">
    <property type="entry name" value="DNA breaking-rejoining enzymes"/>
    <property type="match status" value="1"/>
</dbReference>
<dbReference type="GO" id="GO:0006310">
    <property type="term" value="P:DNA recombination"/>
    <property type="evidence" value="ECO:0007669"/>
    <property type="project" value="UniProtKB-KW"/>
</dbReference>
<sequence>MKRTDFAGALYRYFRDYLVNDRGCSARTIETYRYAFIQFIDYMENHLNIRPEKIELTHINVQNLQSFLLWLEREKKVSTSTRNQRLAAFKSFSSFLKYDLPECLDNVIQIQNIKMKKSFVKDVSYLKPEGIKLLLSQIDRSSYKGKRDYAMFSLLYATGIRVSELIKIRGRDISMSSPKHITIHGKGNKIRHVPIVQHLASILEKYLEESRSMLPQNLDKPIFVNHSDEMFTRQGINHLLTKYANKARTVNSSLIPKDCSPHKIRHSTAMAMVENGTDLIVIRDFLGHSSIQTTEIYARLSASRRIKAIEAASKEIVPPEDAIWVNNTSIKEWLKSMTNPKIM</sequence>
<evidence type="ECO:0000259" key="6">
    <source>
        <dbReference type="PROSITE" id="PS51898"/>
    </source>
</evidence>
<protein>
    <recommendedName>
        <fullName evidence="10">Tyrosine-type recombinase/integrase</fullName>
    </recommendedName>
</protein>
<dbReference type="Pfam" id="PF02899">
    <property type="entry name" value="Phage_int_SAM_1"/>
    <property type="match status" value="1"/>
</dbReference>
<evidence type="ECO:0000313" key="9">
    <source>
        <dbReference type="Proteomes" id="UP000266492"/>
    </source>
</evidence>
<keyword evidence="3 5" id="KW-0238">DNA-binding</keyword>
<dbReference type="InterPro" id="IPR050090">
    <property type="entry name" value="Tyrosine_recombinase_XerCD"/>
</dbReference>
<accession>A0A395VWD9</accession>
<dbReference type="InterPro" id="IPR011010">
    <property type="entry name" value="DNA_brk_join_enz"/>
</dbReference>
<dbReference type="GO" id="GO:0003677">
    <property type="term" value="F:DNA binding"/>
    <property type="evidence" value="ECO:0007669"/>
    <property type="project" value="UniProtKB-UniRule"/>
</dbReference>
<evidence type="ECO:0000256" key="2">
    <source>
        <dbReference type="ARBA" id="ARBA00022908"/>
    </source>
</evidence>
<dbReference type="EMBL" id="QRVZ01000022">
    <property type="protein sequence ID" value="RGS80654.1"/>
    <property type="molecule type" value="Genomic_DNA"/>
</dbReference>
<proteinExistence type="inferred from homology"/>
<dbReference type="SUPFAM" id="SSF47823">
    <property type="entry name" value="lambda integrase-like, N-terminal domain"/>
    <property type="match status" value="1"/>
</dbReference>
<dbReference type="InterPro" id="IPR010998">
    <property type="entry name" value="Integrase_recombinase_N"/>
</dbReference>
<dbReference type="Proteomes" id="UP000266492">
    <property type="component" value="Unassembled WGS sequence"/>
</dbReference>
<dbReference type="Gene3D" id="1.10.150.130">
    <property type="match status" value="1"/>
</dbReference>
<dbReference type="Gene3D" id="1.10.443.10">
    <property type="entry name" value="Intergrase catalytic core"/>
    <property type="match status" value="1"/>
</dbReference>
<dbReference type="InterPro" id="IPR004107">
    <property type="entry name" value="Integrase_SAM-like_N"/>
</dbReference>
<organism evidence="8 9">
    <name type="scientific">Bacteroides ovatus</name>
    <dbReference type="NCBI Taxonomy" id="28116"/>
    <lineage>
        <taxon>Bacteria</taxon>
        <taxon>Pseudomonadati</taxon>
        <taxon>Bacteroidota</taxon>
        <taxon>Bacteroidia</taxon>
        <taxon>Bacteroidales</taxon>
        <taxon>Bacteroidaceae</taxon>
        <taxon>Bacteroides</taxon>
    </lineage>
</organism>
<keyword evidence="4" id="KW-0233">DNA recombination</keyword>
<feature type="domain" description="Core-binding (CB)" evidence="7">
    <location>
        <begin position="4"/>
        <end position="97"/>
    </location>
</feature>
<evidence type="ECO:0008006" key="10">
    <source>
        <dbReference type="Google" id="ProtNLM"/>
    </source>
</evidence>
<dbReference type="InterPro" id="IPR002104">
    <property type="entry name" value="Integrase_catalytic"/>
</dbReference>
<feature type="domain" description="Tyr recombinase" evidence="6">
    <location>
        <begin position="121"/>
        <end position="311"/>
    </location>
</feature>
<comment type="similarity">
    <text evidence="1">Belongs to the 'phage' integrase family.</text>
</comment>
<evidence type="ECO:0000313" key="8">
    <source>
        <dbReference type="EMBL" id="RGS80654.1"/>
    </source>
</evidence>